<dbReference type="Proteomes" id="UP000011740">
    <property type="component" value="Unassembled WGS sequence"/>
</dbReference>
<accession>M3C493</accession>
<dbReference type="RefSeq" id="WP_004948343.1">
    <property type="nucleotide sequence ID" value="NZ_AORZ01000066.1"/>
</dbReference>
<dbReference type="STRING" id="1223523.H340_19668"/>
<evidence type="ECO:0000313" key="1">
    <source>
        <dbReference type="EMBL" id="EME98780.1"/>
    </source>
</evidence>
<evidence type="ECO:0000313" key="2">
    <source>
        <dbReference type="Proteomes" id="UP000011740"/>
    </source>
</evidence>
<protein>
    <submittedName>
        <fullName evidence="1">Uncharacterized protein</fullName>
    </submittedName>
</protein>
<dbReference type="AlphaFoldDB" id="M3C493"/>
<organism evidence="1 2">
    <name type="scientific">Streptomyces mobaraensis (strain ATCC 29032 / DSM 40847 / JCM 4168 / NBRC 13819 / NCIMB 11159 / IPCR 16-22)</name>
    <dbReference type="NCBI Taxonomy" id="1223523"/>
    <lineage>
        <taxon>Bacteria</taxon>
        <taxon>Bacillati</taxon>
        <taxon>Actinomycetota</taxon>
        <taxon>Actinomycetes</taxon>
        <taxon>Kitasatosporales</taxon>
        <taxon>Streptomycetaceae</taxon>
        <taxon>Streptomyces</taxon>
    </lineage>
</organism>
<comment type="caution">
    <text evidence="1">The sequence shown here is derived from an EMBL/GenBank/DDBJ whole genome shotgun (WGS) entry which is preliminary data.</text>
</comment>
<dbReference type="EMBL" id="AORZ01000066">
    <property type="protein sequence ID" value="EME98780.1"/>
    <property type="molecule type" value="Genomic_DNA"/>
</dbReference>
<gene>
    <name evidence="1" type="ORF">H340_19668</name>
</gene>
<dbReference type="PATRIC" id="fig|1223523.3.peg.4005"/>
<sequence length="64" mass="7291">MSENTAIPLVVVFGLITVLLIRSRDVRWWQALVIALFGVYVGQTPFLFTINSFVTWFLSGFTHT</sequence>
<name>M3C493_STRM1</name>
<dbReference type="eggNOG" id="ENOG5030508">
    <property type="taxonomic scope" value="Bacteria"/>
</dbReference>
<proteinExistence type="predicted"/>
<reference evidence="1 2" key="1">
    <citation type="journal article" date="2013" name="Genome Announc.">
        <title>Whole-Genome Shotgun Assembly and Analysis of the Genome of Streptomyces mobaraensis DSM 40847, a Strain for Industrial Production of Microbial Transglutaminase.</title>
        <authorList>
            <person name="Yang H."/>
            <person name="He T."/>
            <person name="Wu W."/>
            <person name="Zhu W."/>
            <person name="Lu B."/>
            <person name="Sun W."/>
        </authorList>
    </citation>
    <scope>NUCLEOTIDE SEQUENCE [LARGE SCALE GENOMIC DNA]</scope>
    <source>
        <strain evidence="1 2">DSM 40847</strain>
    </source>
</reference>